<comment type="function">
    <text evidence="11">Carboxypeptidase that possesses the specificities of both mammalian Cpase A and B. Thus shows broad substrate specificity, being able to cleave Cbz-Gly-Leu, Cbz-Gly-Val, Cbz-Gly-Phe, Cbz-Gly-Lys and Bz-Gly-Arg in vitro.</text>
</comment>
<name>A0A0B2B2V2_9ACTN</name>
<evidence type="ECO:0000313" key="18">
    <source>
        <dbReference type="EMBL" id="PJJ57809.1"/>
    </source>
</evidence>
<dbReference type="SUPFAM" id="SSF53187">
    <property type="entry name" value="Zn-dependent exopeptidases"/>
    <property type="match status" value="1"/>
</dbReference>
<dbReference type="OrthoDB" id="5240362at2"/>
<dbReference type="InterPro" id="IPR033810">
    <property type="entry name" value="Carboxypeptidase_T"/>
</dbReference>
<reference evidence="18 19" key="1">
    <citation type="submission" date="2017-11" db="EMBL/GenBank/DDBJ databases">
        <title>Genomic Encyclopedia of Archaeal and Bacterial Type Strains, Phase II (KMG-II): From Individual Species to Whole Genera.</title>
        <authorList>
            <person name="Goeker M."/>
        </authorList>
    </citation>
    <scope>NUCLEOTIDE SEQUENCE [LARGE SCALE GENOMIC DNA]</scope>
    <source>
        <strain evidence="18 19">DSM 27763</strain>
    </source>
</reference>
<evidence type="ECO:0000256" key="15">
    <source>
        <dbReference type="SAM" id="MobiDB-lite"/>
    </source>
</evidence>
<feature type="domain" description="Peptidase M14" evidence="17">
    <location>
        <begin position="132"/>
        <end position="453"/>
    </location>
</feature>
<evidence type="ECO:0000256" key="4">
    <source>
        <dbReference type="ARBA" id="ARBA00022670"/>
    </source>
</evidence>
<feature type="region of interest" description="Disordered" evidence="15">
    <location>
        <begin position="286"/>
        <end position="312"/>
    </location>
</feature>
<gene>
    <name evidence="18" type="ORF">CLV56_2047</name>
</gene>
<dbReference type="PRINTS" id="PR00765">
    <property type="entry name" value="CRBOXYPTASEA"/>
</dbReference>
<dbReference type="GO" id="GO:0008270">
    <property type="term" value="F:zinc ion binding"/>
    <property type="evidence" value="ECO:0007669"/>
    <property type="project" value="InterPro"/>
</dbReference>
<evidence type="ECO:0000256" key="2">
    <source>
        <dbReference type="ARBA" id="ARBA00005988"/>
    </source>
</evidence>
<dbReference type="EC" id="3.4.17.18" evidence="12"/>
<evidence type="ECO:0000256" key="16">
    <source>
        <dbReference type="SAM" id="SignalP"/>
    </source>
</evidence>
<organism evidence="18 19">
    <name type="scientific">Mumia flava</name>
    <dbReference type="NCBI Taxonomy" id="1348852"/>
    <lineage>
        <taxon>Bacteria</taxon>
        <taxon>Bacillati</taxon>
        <taxon>Actinomycetota</taxon>
        <taxon>Actinomycetes</taxon>
        <taxon>Propionibacteriales</taxon>
        <taxon>Nocardioidaceae</taxon>
        <taxon>Mumia</taxon>
    </lineage>
</organism>
<dbReference type="Gene3D" id="3.40.630.10">
    <property type="entry name" value="Zn peptidases"/>
    <property type="match status" value="1"/>
</dbReference>
<feature type="signal peptide" evidence="16">
    <location>
        <begin position="1"/>
        <end position="31"/>
    </location>
</feature>
<evidence type="ECO:0000313" key="19">
    <source>
        <dbReference type="Proteomes" id="UP000230842"/>
    </source>
</evidence>
<dbReference type="GO" id="GO:0004181">
    <property type="term" value="F:metallocarboxypeptidase activity"/>
    <property type="evidence" value="ECO:0007669"/>
    <property type="project" value="InterPro"/>
</dbReference>
<keyword evidence="8" id="KW-0862">Zinc</keyword>
<keyword evidence="9" id="KW-0482">Metalloprotease</keyword>
<comment type="similarity">
    <text evidence="2 14">Belongs to the peptidase M14 family.</text>
</comment>
<dbReference type="InterPro" id="IPR000834">
    <property type="entry name" value="Peptidase_M14"/>
</dbReference>
<dbReference type="Gene3D" id="3.40.50.880">
    <property type="match status" value="1"/>
</dbReference>
<protein>
    <recommendedName>
        <fullName evidence="13">Zinc carboxypeptidase</fullName>
        <ecNumber evidence="12">3.4.17.18</ecNumber>
    </recommendedName>
</protein>
<evidence type="ECO:0000256" key="9">
    <source>
        <dbReference type="ARBA" id="ARBA00023049"/>
    </source>
</evidence>
<evidence type="ECO:0000256" key="12">
    <source>
        <dbReference type="ARBA" id="ARBA00066554"/>
    </source>
</evidence>
<dbReference type="Pfam" id="PF00246">
    <property type="entry name" value="Peptidase_M14"/>
    <property type="match status" value="1"/>
</dbReference>
<keyword evidence="3" id="KW-0121">Carboxypeptidase</keyword>
<feature type="region of interest" description="Disordered" evidence="15">
    <location>
        <begin position="505"/>
        <end position="524"/>
    </location>
</feature>
<dbReference type="InterPro" id="IPR029062">
    <property type="entry name" value="Class_I_gatase-like"/>
</dbReference>
<dbReference type="Pfam" id="PF20773">
    <property type="entry name" value="InhA-like_MAM"/>
    <property type="match status" value="2"/>
</dbReference>
<keyword evidence="5" id="KW-0479">Metal-binding</keyword>
<dbReference type="PANTHER" id="PTHR11705">
    <property type="entry name" value="PROTEASE FAMILY M14 CARBOXYPEPTIDASE A,B"/>
    <property type="match status" value="1"/>
</dbReference>
<evidence type="ECO:0000259" key="17">
    <source>
        <dbReference type="PROSITE" id="PS52035"/>
    </source>
</evidence>
<dbReference type="PANTHER" id="PTHR11705:SF143">
    <property type="entry name" value="SLL0236 PROTEIN"/>
    <property type="match status" value="1"/>
</dbReference>
<evidence type="ECO:0000256" key="3">
    <source>
        <dbReference type="ARBA" id="ARBA00022645"/>
    </source>
</evidence>
<comment type="caution">
    <text evidence="18">The sequence shown here is derived from an EMBL/GenBank/DDBJ whole genome shotgun (WGS) entry which is preliminary data.</text>
</comment>
<accession>A0A0B2B2V2</accession>
<dbReference type="CDD" id="cd03859">
    <property type="entry name" value="M14_CPT"/>
    <property type="match status" value="1"/>
</dbReference>
<evidence type="ECO:0000256" key="7">
    <source>
        <dbReference type="ARBA" id="ARBA00022801"/>
    </source>
</evidence>
<feature type="compositionally biased region" description="Basic residues" evidence="15">
    <location>
        <begin position="510"/>
        <end position="523"/>
    </location>
</feature>
<evidence type="ECO:0000256" key="8">
    <source>
        <dbReference type="ARBA" id="ARBA00022833"/>
    </source>
</evidence>
<dbReference type="GO" id="GO:0005615">
    <property type="term" value="C:extracellular space"/>
    <property type="evidence" value="ECO:0007669"/>
    <property type="project" value="TreeGrafter"/>
</dbReference>
<dbReference type="PROSITE" id="PS00132">
    <property type="entry name" value="CARBOXYPEPT_ZN_1"/>
    <property type="match status" value="1"/>
</dbReference>
<dbReference type="SMART" id="SM00631">
    <property type="entry name" value="Zn_pept"/>
    <property type="match status" value="1"/>
</dbReference>
<keyword evidence="4" id="KW-0645">Protease</keyword>
<dbReference type="Proteomes" id="UP000230842">
    <property type="component" value="Unassembled WGS sequence"/>
</dbReference>
<comment type="cofactor">
    <cofactor evidence="1">
        <name>Zn(2+)</name>
        <dbReference type="ChEBI" id="CHEBI:29105"/>
    </cofactor>
</comment>
<evidence type="ECO:0000256" key="13">
    <source>
        <dbReference type="ARBA" id="ARBA00074273"/>
    </source>
</evidence>
<evidence type="ECO:0000256" key="1">
    <source>
        <dbReference type="ARBA" id="ARBA00001947"/>
    </source>
</evidence>
<evidence type="ECO:0000256" key="10">
    <source>
        <dbReference type="ARBA" id="ARBA00050859"/>
    </source>
</evidence>
<evidence type="ECO:0000256" key="5">
    <source>
        <dbReference type="ARBA" id="ARBA00022723"/>
    </source>
</evidence>
<dbReference type="AlphaFoldDB" id="A0A0B2B2V2"/>
<proteinExistence type="inferred from homology"/>
<dbReference type="GO" id="GO:0006508">
    <property type="term" value="P:proteolysis"/>
    <property type="evidence" value="ECO:0007669"/>
    <property type="project" value="UniProtKB-KW"/>
</dbReference>
<feature type="chain" id="PRO_5038747723" description="Zinc carboxypeptidase" evidence="16">
    <location>
        <begin position="32"/>
        <end position="1066"/>
    </location>
</feature>
<dbReference type="EMBL" id="PGEZ01000001">
    <property type="protein sequence ID" value="PJJ57809.1"/>
    <property type="molecule type" value="Genomic_DNA"/>
</dbReference>
<dbReference type="InterPro" id="IPR057246">
    <property type="entry name" value="CARBOXYPEPT_ZN_1"/>
</dbReference>
<dbReference type="FunFam" id="3.40.630.10:FF:000084">
    <property type="entry name" value="Carboxypeptidase B2"/>
    <property type="match status" value="1"/>
</dbReference>
<dbReference type="PROSITE" id="PS52035">
    <property type="entry name" value="PEPTIDASE_M14"/>
    <property type="match status" value="1"/>
</dbReference>
<keyword evidence="19" id="KW-1185">Reference proteome</keyword>
<evidence type="ECO:0000256" key="14">
    <source>
        <dbReference type="PROSITE-ProRule" id="PRU01379"/>
    </source>
</evidence>
<comment type="catalytic activity">
    <reaction evidence="10">
        <text>Releases a C-terminal residue, which may be hydrophobic or positively charged.</text>
        <dbReference type="EC" id="3.4.17.18"/>
    </reaction>
</comment>
<keyword evidence="6 16" id="KW-0732">Signal</keyword>
<evidence type="ECO:0000256" key="6">
    <source>
        <dbReference type="ARBA" id="ARBA00022729"/>
    </source>
</evidence>
<sequence length="1066" mass="114882">MRRTPVPVRSTSARRSLVGIFTLALMGGVLAATGPASAETPKNEPGPRGSGLEVYTATVDSEGLDALGEVGVDRDHATTDVTKDGEAEVEVVLTPEQAGELEGEGVDLDVKEVDGVAASTMMARQAAAGFSVYRSYSEAGGIKDDLVATARANPSLTKLVKIGTSGTGQPIYALKVTTGAKWLKDGRKPSVLYGATQHAREWITPQMVQRLMHYMIDGYGSDREITKLLRTTELWFLPVQNPDGYDFTFTEGNRLWRKTLRDNNGDGVITNGDGVDMNRNFPYKWGYDNEGSSPQPASETYRGPEPASESETRATIGLVDKVGFDFFINYHSAAELILYGVGWQVETPTPDDEIYEALAGTDENPAIPNYDPDLSAELYTTNGDTDGHTHEEQGTLAFTPEMSTCQTISNADPDDEWEAADCASGFNFPDDEELIQQEFENNIPFALAVARSASDPDDPKSSVGLKTPTFDVDDFPVSYGTSQEVAVVAKRAVKNLKMTYKVREASPSKGKGKGKGKTKTRTVKAKEWRGGEKYGGENDIYYAEYRAEVPRQRSGDEVTVSFSGKLKSKGGKGSWGKRARTVKSESFSYTVADDIGDDVLVLAAEDYTGVSPAQADGPNYVDTYVDAVESAGYSTDVYDVDAAGRLAPHPLGVLSHYDAVVWETGEDVIARNVGQVPGTAAKWSYDTELNVRDYVNEGGKLLVAGKYALFAQAADGSYYYDPYEEAGDVGCTTPGADPCLPMGNDFLQYWLGSYQYVSDGGTTDDGTFPLVGDEDTLFDGWSASLNETQDHTAAFVSTSSFLPPDEFPQFTSEAPVSWDRGFGDPYAPYTGDWFVSSQSADQAYKRLARTVDLTGASSGSLDFRISADTETNWDFVFVEVAPVGTDDWTTLPDANGHTTQATGDSCASGWVDELHPKLAHYQGEDCSPTGTTGEWNAFSGNSSGWQDWSMDLSAYAGQEVEVAIVYATDWATTNLGVWIDDASVTVDGATVAETSFETDLGGWEVPGAPEGSGGNANDWERAQASVDEGAVITTPDTAMYGFGLEGLAPDEASDLMSRTLDHLFAE</sequence>
<keyword evidence="7" id="KW-0378">Hydrolase</keyword>
<feature type="active site" description="Proton donor/acceptor" evidence="14">
    <location>
        <position position="401"/>
    </location>
</feature>
<evidence type="ECO:0000256" key="11">
    <source>
        <dbReference type="ARBA" id="ARBA00055464"/>
    </source>
</evidence>